<organism evidence="2 3">
    <name type="scientific">Billgrantia desiderata</name>
    <dbReference type="NCBI Taxonomy" id="52021"/>
    <lineage>
        <taxon>Bacteria</taxon>
        <taxon>Pseudomonadati</taxon>
        <taxon>Pseudomonadota</taxon>
        <taxon>Gammaproteobacteria</taxon>
        <taxon>Oceanospirillales</taxon>
        <taxon>Halomonadaceae</taxon>
        <taxon>Billgrantia</taxon>
    </lineage>
</organism>
<dbReference type="RefSeq" id="WP_234240781.1">
    <property type="nucleotide sequence ID" value="NZ_JABFTS010000012.1"/>
</dbReference>
<proteinExistence type="predicted"/>
<dbReference type="Pfam" id="PF24801">
    <property type="entry name" value="FNIII-A_GpJ"/>
    <property type="match status" value="1"/>
</dbReference>
<sequence length="908" mass="100963">MIRVYPSKIDGDPIEQHKIRKQQSILAWLEELSGTTIDLEAPQPISVEIDGVIVPVEQWCNTLILLDDEVRITFEAKGGVVRSVGNFISNAINRLFSVFVRKPAVNVNVQQSKSQRQDAKDIETATLRANRSNPNELIPERFGLNRVYPDYLVPNHSYFVNNEQVTEMLLSVGYGSYSVPSGQIYIGETPVISLDDASVNVFQPGQTITNSTFNYWHLADEVGGTSTGNSGLKLGTTSNVATTPDSQTFAFNNNIISIPAGAGSFPAWQSGMYVRVYRFTEVQFIDVSGQSAFIGPINNIPFVSGDEIEIAFSSNDASTFFVDQVTGNEITLKTATGDPVTWLPTGTHSVSIGYRGHLFLITGIQSGDNPSWISVSMIDDNNDEVTAWNGFDSRTTIAADLLLDASNVASGWTGPFMAIPADELATVIEYDILFPNGLVRFNSSDPNKTSSITFNYEVSYRDAALLGEWTTVQRSVTARSVDQYAITRTINLPYPMRPQVRMRRIGAESTSAYIKDVAEWYSLKSKIDAPNHYDEVTAISVIITTGEKISAQTENKIWCYATRQLAPYDAPDSPIRPTRSIADAFGYLARKMGYRTDQIDMQRLGLYHATWESRGDHFDHSYTSATTLKRALNDVLGVGFAEMVTDRGQIVPVRDEPRTQYDHVYTPQNMRSDVQQFIKLRSLQTSDEFDGIDVEYLSLATGELETVECRLPGDTGIKVQTIQAVGITDKSRAWRWGMRQRRLIKYRRKQFKFSTGFDAFNSSYLDYCTITDNYSDYGQSAQVVAYEEIEDGQLYISVDQPLSWIEDAENIVLLRRPDGTASGPYIASTGLDEFSFIIDAPDFNLVTTSDTIEATHVAFGVDTRAFYPVLVESIKTSGSPMGESEPLCTVTAWGYAPEVYLDDNNNPP</sequence>
<reference evidence="2" key="2">
    <citation type="journal article" date="2021" name="Front. Microbiol.">
        <title>Aerobic Denitrification and Heterotrophic Sulfur Oxidation in the Genus Halomonas Revealed by Six Novel Species Characterizations and Genome-Based Analysis.</title>
        <authorList>
            <person name="Wang L."/>
            <person name="Shao Z."/>
        </authorList>
    </citation>
    <scope>NUCLEOTIDE SEQUENCE</scope>
    <source>
        <strain evidence="2">MCCC 1A05776</strain>
    </source>
</reference>
<dbReference type="AlphaFoldDB" id="A0AAW4YZN8"/>
<evidence type="ECO:0000259" key="1">
    <source>
        <dbReference type="Pfam" id="PF24801"/>
    </source>
</evidence>
<evidence type="ECO:0000313" key="2">
    <source>
        <dbReference type="EMBL" id="MCE8053520.1"/>
    </source>
</evidence>
<evidence type="ECO:0000313" key="3">
    <source>
        <dbReference type="Proteomes" id="UP001320178"/>
    </source>
</evidence>
<gene>
    <name evidence="2" type="ORF">HOP61_19690</name>
</gene>
<protein>
    <recommendedName>
        <fullName evidence="1">Tip attachment protein J HDII-ins2 domain-containing protein</fullName>
    </recommendedName>
</protein>
<dbReference type="Proteomes" id="UP001320178">
    <property type="component" value="Unassembled WGS sequence"/>
</dbReference>
<name>A0AAW4YZN8_9GAMM</name>
<accession>A0AAW4YZN8</accession>
<feature type="domain" description="Tip attachment protein J HDII-ins2" evidence="1">
    <location>
        <begin position="428"/>
        <end position="529"/>
    </location>
</feature>
<dbReference type="InterPro" id="IPR055385">
    <property type="entry name" value="GpJ_HDII-ins2"/>
</dbReference>
<reference evidence="2" key="1">
    <citation type="submission" date="2020-05" db="EMBL/GenBank/DDBJ databases">
        <authorList>
            <person name="Wang L."/>
            <person name="Shao Z."/>
        </authorList>
    </citation>
    <scope>NUCLEOTIDE SEQUENCE</scope>
    <source>
        <strain evidence="2">MCCC 1A05776</strain>
    </source>
</reference>
<comment type="caution">
    <text evidence="2">The sequence shown here is derived from an EMBL/GenBank/DDBJ whole genome shotgun (WGS) entry which is preliminary data.</text>
</comment>
<dbReference type="NCBIfam" id="NF040662">
    <property type="entry name" value="attach_TipJ_rel"/>
    <property type="match status" value="1"/>
</dbReference>
<dbReference type="EMBL" id="JABFTS010000012">
    <property type="protein sequence ID" value="MCE8053520.1"/>
    <property type="molecule type" value="Genomic_DNA"/>
</dbReference>